<evidence type="ECO:0000313" key="2">
    <source>
        <dbReference type="Proteomes" id="UP000291084"/>
    </source>
</evidence>
<dbReference type="AlphaFoldDB" id="A0A0S3T168"/>
<dbReference type="Proteomes" id="UP000291084">
    <property type="component" value="Chromosome 10"/>
</dbReference>
<organism evidence="1 2">
    <name type="scientific">Vigna angularis var. angularis</name>
    <dbReference type="NCBI Taxonomy" id="157739"/>
    <lineage>
        <taxon>Eukaryota</taxon>
        <taxon>Viridiplantae</taxon>
        <taxon>Streptophyta</taxon>
        <taxon>Embryophyta</taxon>
        <taxon>Tracheophyta</taxon>
        <taxon>Spermatophyta</taxon>
        <taxon>Magnoliopsida</taxon>
        <taxon>eudicotyledons</taxon>
        <taxon>Gunneridae</taxon>
        <taxon>Pentapetalae</taxon>
        <taxon>rosids</taxon>
        <taxon>fabids</taxon>
        <taxon>Fabales</taxon>
        <taxon>Fabaceae</taxon>
        <taxon>Papilionoideae</taxon>
        <taxon>50 kb inversion clade</taxon>
        <taxon>NPAAA clade</taxon>
        <taxon>indigoferoid/millettioid clade</taxon>
        <taxon>Phaseoleae</taxon>
        <taxon>Vigna</taxon>
    </lineage>
</organism>
<accession>A0A0S3T168</accession>
<dbReference type="EMBL" id="AP015043">
    <property type="protein sequence ID" value="BAT98909.1"/>
    <property type="molecule type" value="Genomic_DNA"/>
</dbReference>
<name>A0A0S3T168_PHAAN</name>
<sequence length="114" mass="13003">MKGKWRARVWFNFCTVEEAQEVGILALKEAGQQANGGCDQRGKTFQSRGRVSFSFQSLHSSKTKFIDLDSCSHETQLPSISFLFRILRIPYTPSANQYQHISPTKLMSIIMTKQ</sequence>
<keyword evidence="2" id="KW-1185">Reference proteome</keyword>
<reference evidence="1 2" key="1">
    <citation type="journal article" date="2015" name="Sci. Rep.">
        <title>The power of single molecule real-time sequencing technology in the de novo assembly of a eukaryotic genome.</title>
        <authorList>
            <person name="Sakai H."/>
            <person name="Naito K."/>
            <person name="Ogiso-Tanaka E."/>
            <person name="Takahashi Y."/>
            <person name="Iseki K."/>
            <person name="Muto C."/>
            <person name="Satou K."/>
            <person name="Teruya K."/>
            <person name="Shiroma A."/>
            <person name="Shimoji M."/>
            <person name="Hirano T."/>
            <person name="Itoh T."/>
            <person name="Kaga A."/>
            <person name="Tomooka N."/>
        </authorList>
    </citation>
    <scope>NUCLEOTIDE SEQUENCE [LARGE SCALE GENOMIC DNA]</scope>
    <source>
        <strain evidence="2">cv. Shumari</strain>
    </source>
</reference>
<protein>
    <submittedName>
        <fullName evidence="1">Uncharacterized protein</fullName>
    </submittedName>
</protein>
<proteinExistence type="predicted"/>
<gene>
    <name evidence="1" type="primary">Vigan.10G027400</name>
    <name evidence="1" type="ORF">VIGAN_10027400</name>
</gene>
<evidence type="ECO:0000313" key="1">
    <source>
        <dbReference type="EMBL" id="BAT98909.1"/>
    </source>
</evidence>